<sequence>MKYGEADPDRLTPARVRRGLRNLRGRTGRPVLLTAGAPVRRRDLRYVQRDAAPPLLDRGRGESASTG</sequence>
<protein>
    <submittedName>
        <fullName evidence="2">Uncharacterized protein</fullName>
    </submittedName>
</protein>
<comment type="caution">
    <text evidence="2">The sequence shown here is derived from an EMBL/GenBank/DDBJ whole genome shotgun (WGS) entry which is preliminary data.</text>
</comment>
<dbReference type="EMBL" id="BMVP01000008">
    <property type="protein sequence ID" value="GHB67537.1"/>
    <property type="molecule type" value="Genomic_DNA"/>
</dbReference>
<feature type="region of interest" description="Disordered" evidence="1">
    <location>
        <begin position="1"/>
        <end position="23"/>
    </location>
</feature>
<keyword evidence="3" id="KW-1185">Reference proteome</keyword>
<feature type="compositionally biased region" description="Basic and acidic residues" evidence="1">
    <location>
        <begin position="1"/>
        <end position="12"/>
    </location>
</feature>
<accession>A0ABQ3F362</accession>
<evidence type="ECO:0000256" key="1">
    <source>
        <dbReference type="SAM" id="MobiDB-lite"/>
    </source>
</evidence>
<dbReference type="Proteomes" id="UP000642673">
    <property type="component" value="Unassembled WGS sequence"/>
</dbReference>
<organism evidence="2 3">
    <name type="scientific">Streptomyces cirratus</name>
    <dbReference type="NCBI Taxonomy" id="68187"/>
    <lineage>
        <taxon>Bacteria</taxon>
        <taxon>Bacillati</taxon>
        <taxon>Actinomycetota</taxon>
        <taxon>Actinomycetes</taxon>
        <taxon>Kitasatosporales</taxon>
        <taxon>Streptomycetaceae</taxon>
        <taxon>Streptomyces</taxon>
    </lineage>
</organism>
<proteinExistence type="predicted"/>
<reference evidence="3" key="1">
    <citation type="journal article" date="2019" name="Int. J. Syst. Evol. Microbiol.">
        <title>The Global Catalogue of Microorganisms (GCM) 10K type strain sequencing project: providing services to taxonomists for standard genome sequencing and annotation.</title>
        <authorList>
            <consortium name="The Broad Institute Genomics Platform"/>
            <consortium name="The Broad Institute Genome Sequencing Center for Infectious Disease"/>
            <person name="Wu L."/>
            <person name="Ma J."/>
        </authorList>
    </citation>
    <scope>NUCLEOTIDE SEQUENCE [LARGE SCALE GENOMIC DNA]</scope>
    <source>
        <strain evidence="3">JCM 4738</strain>
    </source>
</reference>
<evidence type="ECO:0000313" key="2">
    <source>
        <dbReference type="EMBL" id="GHB67537.1"/>
    </source>
</evidence>
<evidence type="ECO:0000313" key="3">
    <source>
        <dbReference type="Proteomes" id="UP000642673"/>
    </source>
</evidence>
<name>A0ABQ3F362_9ACTN</name>
<gene>
    <name evidence="2" type="ORF">GCM10010347_42040</name>
</gene>